<keyword evidence="1" id="KW-0732">Signal</keyword>
<keyword evidence="3" id="KW-1185">Reference proteome</keyword>
<name>A0A151IE22_9HYME</name>
<evidence type="ECO:0000313" key="2">
    <source>
        <dbReference type="EMBL" id="KYM98949.1"/>
    </source>
</evidence>
<organism evidence="2 3">
    <name type="scientific">Cyphomyrmex costatus</name>
    <dbReference type="NCBI Taxonomy" id="456900"/>
    <lineage>
        <taxon>Eukaryota</taxon>
        <taxon>Metazoa</taxon>
        <taxon>Ecdysozoa</taxon>
        <taxon>Arthropoda</taxon>
        <taxon>Hexapoda</taxon>
        <taxon>Insecta</taxon>
        <taxon>Pterygota</taxon>
        <taxon>Neoptera</taxon>
        <taxon>Endopterygota</taxon>
        <taxon>Hymenoptera</taxon>
        <taxon>Apocrita</taxon>
        <taxon>Aculeata</taxon>
        <taxon>Formicoidea</taxon>
        <taxon>Formicidae</taxon>
        <taxon>Myrmicinae</taxon>
        <taxon>Cyphomyrmex</taxon>
    </lineage>
</organism>
<reference evidence="2 3" key="1">
    <citation type="submission" date="2016-03" db="EMBL/GenBank/DDBJ databases">
        <title>Cyphomyrmex costatus WGS genome.</title>
        <authorList>
            <person name="Nygaard S."/>
            <person name="Hu H."/>
            <person name="Boomsma J."/>
            <person name="Zhang G."/>
        </authorList>
    </citation>
    <scope>NUCLEOTIDE SEQUENCE [LARGE SCALE GENOMIC DNA]</scope>
    <source>
        <strain evidence="2">MS0001</strain>
        <tissue evidence="2">Whole body</tissue>
    </source>
</reference>
<sequence length="78" mass="8593">MQLHGGLMFPILFIVASCPLTLRARKVAPLIEDDWARRPHRAADMPPPSPSLISAAVARTEGLAERLGERQCIALRVH</sequence>
<proteinExistence type="predicted"/>
<dbReference type="AlphaFoldDB" id="A0A151IE22"/>
<feature type="chain" id="PRO_5007582146" description="Secreted protein" evidence="1">
    <location>
        <begin position="25"/>
        <end position="78"/>
    </location>
</feature>
<gene>
    <name evidence="2" type="ORF">ALC62_10310</name>
</gene>
<dbReference type="Proteomes" id="UP000078542">
    <property type="component" value="Unassembled WGS sequence"/>
</dbReference>
<evidence type="ECO:0008006" key="4">
    <source>
        <dbReference type="Google" id="ProtNLM"/>
    </source>
</evidence>
<dbReference type="EMBL" id="KQ977894">
    <property type="protein sequence ID" value="KYM98949.1"/>
    <property type="molecule type" value="Genomic_DNA"/>
</dbReference>
<evidence type="ECO:0000256" key="1">
    <source>
        <dbReference type="SAM" id="SignalP"/>
    </source>
</evidence>
<feature type="signal peptide" evidence="1">
    <location>
        <begin position="1"/>
        <end position="24"/>
    </location>
</feature>
<protein>
    <recommendedName>
        <fullName evidence="4">Secreted protein</fullName>
    </recommendedName>
</protein>
<evidence type="ECO:0000313" key="3">
    <source>
        <dbReference type="Proteomes" id="UP000078542"/>
    </source>
</evidence>
<accession>A0A151IE22</accession>